<protein>
    <submittedName>
        <fullName evidence="1">Uncharacterized protein</fullName>
    </submittedName>
</protein>
<evidence type="ECO:0000313" key="2">
    <source>
        <dbReference type="Proteomes" id="UP000623129"/>
    </source>
</evidence>
<accession>A0A833QV00</accession>
<name>A0A833QV00_9POAL</name>
<comment type="caution">
    <text evidence="1">The sequence shown here is derived from an EMBL/GenBank/DDBJ whole genome shotgun (WGS) entry which is preliminary data.</text>
</comment>
<organism evidence="1 2">
    <name type="scientific">Carex littledalei</name>
    <dbReference type="NCBI Taxonomy" id="544730"/>
    <lineage>
        <taxon>Eukaryota</taxon>
        <taxon>Viridiplantae</taxon>
        <taxon>Streptophyta</taxon>
        <taxon>Embryophyta</taxon>
        <taxon>Tracheophyta</taxon>
        <taxon>Spermatophyta</taxon>
        <taxon>Magnoliopsida</taxon>
        <taxon>Liliopsida</taxon>
        <taxon>Poales</taxon>
        <taxon>Cyperaceae</taxon>
        <taxon>Cyperoideae</taxon>
        <taxon>Cariceae</taxon>
        <taxon>Carex</taxon>
        <taxon>Carex subgen. Euthyceras</taxon>
    </lineage>
</organism>
<dbReference type="EMBL" id="SWLB01000017">
    <property type="protein sequence ID" value="KAF3327757.1"/>
    <property type="molecule type" value="Genomic_DNA"/>
</dbReference>
<reference evidence="1" key="1">
    <citation type="submission" date="2020-01" db="EMBL/GenBank/DDBJ databases">
        <title>Genome sequence of Kobresia littledalei, the first chromosome-level genome in the family Cyperaceae.</title>
        <authorList>
            <person name="Qu G."/>
        </authorList>
    </citation>
    <scope>NUCLEOTIDE SEQUENCE</scope>
    <source>
        <strain evidence="1">C.B.Clarke</strain>
        <tissue evidence="1">Leaf</tissue>
    </source>
</reference>
<gene>
    <name evidence="1" type="ORF">FCM35_KLT07875</name>
</gene>
<dbReference type="Gene3D" id="3.40.1160.10">
    <property type="entry name" value="Acetylglutamate kinase-like"/>
    <property type="match status" value="1"/>
</dbReference>
<evidence type="ECO:0000313" key="1">
    <source>
        <dbReference type="EMBL" id="KAF3327757.1"/>
    </source>
</evidence>
<keyword evidence="2" id="KW-1185">Reference proteome</keyword>
<proteinExistence type="predicted"/>
<sequence>MCHLAEINEAETRNLLHARRIQELELQLEKAKRYLDQSIAGFTKTDVLGVYNRPPSDSDVVLLKEIVKITMAAHDSIGGMEAKIIEAAITAKLGFDVYITKALKLSYTTSSRKSRSLFIDIALEENFKYDSSIEVDDGTMHLIMEQKSIVFKILRLYKIFLRSNGYTHYCIPTPATLFSTRLVIIKFCFESFPMTLTPAARDAQGAVRTAVTAACRALYPPVLPTTAKAADHPAATTAQAPSLIFSPTEFGITLRKKYSERDCNVPIRDGEGSQRRRRGLYVRRGGSEGGG</sequence>
<dbReference type="SUPFAM" id="SSF53633">
    <property type="entry name" value="Carbamate kinase-like"/>
    <property type="match status" value="1"/>
</dbReference>
<dbReference type="Proteomes" id="UP000623129">
    <property type="component" value="Unassembled WGS sequence"/>
</dbReference>
<dbReference type="InterPro" id="IPR036393">
    <property type="entry name" value="AceGlu_kinase-like_sf"/>
</dbReference>
<dbReference type="AlphaFoldDB" id="A0A833QV00"/>